<evidence type="ECO:0000313" key="4">
    <source>
        <dbReference type="Proteomes" id="UP000199320"/>
    </source>
</evidence>
<evidence type="ECO:0000313" key="6">
    <source>
        <dbReference type="Proteomes" id="UP000324021"/>
    </source>
</evidence>
<dbReference type="Proteomes" id="UP000324021">
    <property type="component" value="Unassembled WGS sequence"/>
</dbReference>
<dbReference type="EMBL" id="FMZP01000037">
    <property type="protein sequence ID" value="SDD65924.1"/>
    <property type="molecule type" value="Genomic_DNA"/>
</dbReference>
<gene>
    <name evidence="1" type="ORF">BDK88_3610</name>
    <name evidence="3" type="ORF">SAMN04488694_1292</name>
    <name evidence="2" type="ORF">SAMN05192552_103763</name>
</gene>
<keyword evidence="4" id="KW-1185">Reference proteome</keyword>
<dbReference type="Proteomes" id="UP000199320">
    <property type="component" value="Unassembled WGS sequence"/>
</dbReference>
<name>A0A1I0J0E8_9EURY</name>
<reference evidence="4 6" key="1">
    <citation type="submission" date="2016-10" db="EMBL/GenBank/DDBJ databases">
        <authorList>
            <person name="Varghese N."/>
            <person name="Submissions S."/>
        </authorList>
    </citation>
    <scope>NUCLEOTIDE SEQUENCE [LARGE SCALE GENOMIC DNA]</scope>
    <source>
        <strain evidence="2 6">CDM_1</strain>
        <strain evidence="4">CDM_6</strain>
    </source>
</reference>
<dbReference type="STRING" id="392421.SAMN04488694_1292"/>
<dbReference type="EMBL" id="SHMP01000007">
    <property type="protein sequence ID" value="RZV06592.1"/>
    <property type="molecule type" value="Genomic_DNA"/>
</dbReference>
<evidence type="ECO:0000313" key="1">
    <source>
        <dbReference type="EMBL" id="RZV06592.1"/>
    </source>
</evidence>
<evidence type="ECO:0000313" key="2">
    <source>
        <dbReference type="EMBL" id="SDD65924.1"/>
    </source>
</evidence>
<organism evidence="3 4">
    <name type="scientific">Natrinema hispanicum</name>
    <dbReference type="NCBI Taxonomy" id="392421"/>
    <lineage>
        <taxon>Archaea</taxon>
        <taxon>Methanobacteriati</taxon>
        <taxon>Methanobacteriota</taxon>
        <taxon>Stenosarchaea group</taxon>
        <taxon>Halobacteria</taxon>
        <taxon>Halobacteriales</taxon>
        <taxon>Natrialbaceae</taxon>
        <taxon>Natrinema</taxon>
    </lineage>
</organism>
<sequence>MEFEEQLRSLEERYGISESERARELGRTVAQLRD</sequence>
<reference evidence="1 5" key="3">
    <citation type="submission" date="2019-02" db="EMBL/GenBank/DDBJ databases">
        <title>Genomic Encyclopedia of Archaeal and Bacterial Type Strains, Phase II (KMG-II): from individual species to whole genera.</title>
        <authorList>
            <person name="Goeker M."/>
        </authorList>
    </citation>
    <scope>NUCLEOTIDE SEQUENCE [LARGE SCALE GENOMIC DNA]</scope>
    <source>
        <strain evidence="1 5">DSM 18328</strain>
    </source>
</reference>
<dbReference type="AlphaFoldDB" id="A0A1I0J0E8"/>
<dbReference type="EMBL" id="FOIC01000029">
    <property type="protein sequence ID" value="SEU02929.1"/>
    <property type="molecule type" value="Genomic_DNA"/>
</dbReference>
<protein>
    <submittedName>
        <fullName evidence="3">Uncharacterized protein</fullName>
    </submittedName>
</protein>
<proteinExistence type="predicted"/>
<evidence type="ECO:0000313" key="3">
    <source>
        <dbReference type="EMBL" id="SEU02929.1"/>
    </source>
</evidence>
<dbReference type="Proteomes" id="UP000291097">
    <property type="component" value="Unassembled WGS sequence"/>
</dbReference>
<evidence type="ECO:0000313" key="5">
    <source>
        <dbReference type="Proteomes" id="UP000291097"/>
    </source>
</evidence>
<accession>A0A1I0J0E8</accession>
<reference evidence="3" key="2">
    <citation type="submission" date="2016-10" db="EMBL/GenBank/DDBJ databases">
        <authorList>
            <person name="de Groot N.N."/>
        </authorList>
    </citation>
    <scope>NUCLEOTIDE SEQUENCE [LARGE SCALE GENOMIC DNA]</scope>
    <source>
        <strain evidence="3">CDM_6</strain>
    </source>
</reference>